<accession>A0A2S3VWG3</accession>
<keyword evidence="2" id="KW-1185">Reference proteome</keyword>
<evidence type="ECO:0000313" key="2">
    <source>
        <dbReference type="Proteomes" id="UP000237440"/>
    </source>
</evidence>
<sequence length="70" mass="7521">MKGKRKVKTKKWQVAEQFKAAAQAALRARSARANRFLDAALLAGRDLEPVGLLAGTGPRLSSHFTSAGDQ</sequence>
<protein>
    <submittedName>
        <fullName evidence="1">Uncharacterized protein</fullName>
    </submittedName>
</protein>
<gene>
    <name evidence="1" type="ORF">B0D71_05740</name>
</gene>
<evidence type="ECO:0000313" key="1">
    <source>
        <dbReference type="EMBL" id="POF44288.1"/>
    </source>
</evidence>
<proteinExistence type="predicted"/>
<comment type="caution">
    <text evidence="1">The sequence shown here is derived from an EMBL/GenBank/DDBJ whole genome shotgun (WGS) entry which is preliminary data.</text>
</comment>
<organism evidence="1 2">
    <name type="scientific">Pseudomonas laurylsulfativorans</name>
    <dbReference type="NCBI Taxonomy" id="1943631"/>
    <lineage>
        <taxon>Bacteria</taxon>
        <taxon>Pseudomonadati</taxon>
        <taxon>Pseudomonadota</taxon>
        <taxon>Gammaproteobacteria</taxon>
        <taxon>Pseudomonadales</taxon>
        <taxon>Pseudomonadaceae</taxon>
        <taxon>Pseudomonas</taxon>
    </lineage>
</organism>
<dbReference type="OrthoDB" id="9869073at2"/>
<reference evidence="2" key="1">
    <citation type="submission" date="2017-02" db="EMBL/GenBank/DDBJ databases">
        <authorList>
            <person name="Furmanczyk E.M."/>
        </authorList>
    </citation>
    <scope>NUCLEOTIDE SEQUENCE [LARGE SCALE GENOMIC DNA]</scope>
    <source>
        <strain evidence="2">AP3_22</strain>
    </source>
</reference>
<dbReference type="EMBL" id="MUJK01000001">
    <property type="protein sequence ID" value="POF44288.1"/>
    <property type="molecule type" value="Genomic_DNA"/>
</dbReference>
<dbReference type="Proteomes" id="UP000237440">
    <property type="component" value="Unassembled WGS sequence"/>
</dbReference>
<name>A0A2S3VWG3_9PSED</name>
<dbReference type="AlphaFoldDB" id="A0A2S3VWG3"/>